<dbReference type="PANTHER" id="PTHR43273:SF8">
    <property type="entry name" value="RADICAL SAM DOMAIN PROTEIN"/>
    <property type="match status" value="1"/>
</dbReference>
<dbReference type="InterPro" id="IPR007197">
    <property type="entry name" value="rSAM"/>
</dbReference>
<proteinExistence type="predicted"/>
<dbReference type="Pfam" id="PF04055">
    <property type="entry name" value="Radical_SAM"/>
    <property type="match status" value="1"/>
</dbReference>
<keyword evidence="7" id="KW-1185">Reference proteome</keyword>
<evidence type="ECO:0000259" key="5">
    <source>
        <dbReference type="Pfam" id="PF04055"/>
    </source>
</evidence>
<dbReference type="InterPro" id="IPR058240">
    <property type="entry name" value="rSAM_sf"/>
</dbReference>
<dbReference type="SFLD" id="SFLDG01386">
    <property type="entry name" value="main_SPASM_domain-containing"/>
    <property type="match status" value="1"/>
</dbReference>
<organism evidence="6 7">
    <name type="scientific">Sphaerisporangium aureirubrum</name>
    <dbReference type="NCBI Taxonomy" id="1544736"/>
    <lineage>
        <taxon>Bacteria</taxon>
        <taxon>Bacillati</taxon>
        <taxon>Actinomycetota</taxon>
        <taxon>Actinomycetes</taxon>
        <taxon>Streptosporangiales</taxon>
        <taxon>Streptosporangiaceae</taxon>
        <taxon>Sphaerisporangium</taxon>
    </lineage>
</organism>
<keyword evidence="1" id="KW-0949">S-adenosyl-L-methionine</keyword>
<feature type="domain" description="Radical SAM core" evidence="5">
    <location>
        <begin position="42"/>
        <end position="190"/>
    </location>
</feature>
<evidence type="ECO:0000256" key="1">
    <source>
        <dbReference type="ARBA" id="ARBA00022691"/>
    </source>
</evidence>
<dbReference type="SFLD" id="SFLDS00029">
    <property type="entry name" value="Radical_SAM"/>
    <property type="match status" value="1"/>
</dbReference>
<accession>A0ABW1NU27</accession>
<keyword evidence="2" id="KW-0479">Metal-binding</keyword>
<dbReference type="CDD" id="cd01335">
    <property type="entry name" value="Radical_SAM"/>
    <property type="match status" value="1"/>
</dbReference>
<sequence length="423" mass="45002">MSGISIGEPDPALEWPHTLDVDALAAGGWSPRPLRNFILKVHSRCDLACDYCYMYRAADQGWRAQPKVMTRDVVTRAAERIAEHARAHGLPHVNVVLHGGEPLLSGSGLLRFAVAETRRAAGPGTTAGVSVQTNGLLLDDDYLRLFAELGVRVGVSVDGDAAAHDRHRRRADGRGSHAEVAAAVRRLSGRYPQLFGGLLCTVDLGNDPVGTYEALLAYGPPAVDFLLPHGNWASPPPGLVPGSGATPYADWLIAVFDRWYSASPKETGVRIFEEIVHLLLGGTARVEGLGLEPMRCVVIETDGGIQQGDVLKTAYPGAAHTGLSVATASFDDVLRLPSVAARQLGPAALAPTCRACAIQRVCGAGHYAHRYRPGTGFANPSVYCADLYHLIGHIRARLTRDLQPLRRSPAASGTPGDPVGDPP</sequence>
<dbReference type="SFLD" id="SFLDG01072">
    <property type="entry name" value="dehydrogenase_like"/>
    <property type="match status" value="1"/>
</dbReference>
<evidence type="ECO:0000256" key="4">
    <source>
        <dbReference type="ARBA" id="ARBA00023014"/>
    </source>
</evidence>
<keyword evidence="3" id="KW-0408">Iron</keyword>
<keyword evidence="4" id="KW-0411">Iron-sulfur</keyword>
<dbReference type="InterPro" id="IPR026335">
    <property type="entry name" value="rSAM_SPASM_FxsB"/>
</dbReference>
<comment type="caution">
    <text evidence="6">The sequence shown here is derived from an EMBL/GenBank/DDBJ whole genome shotgun (WGS) entry which is preliminary data.</text>
</comment>
<evidence type="ECO:0000313" key="6">
    <source>
        <dbReference type="EMBL" id="MFC6086391.1"/>
    </source>
</evidence>
<dbReference type="SUPFAM" id="SSF102114">
    <property type="entry name" value="Radical SAM enzymes"/>
    <property type="match status" value="1"/>
</dbReference>
<evidence type="ECO:0000313" key="7">
    <source>
        <dbReference type="Proteomes" id="UP001596137"/>
    </source>
</evidence>
<dbReference type="Gene3D" id="3.20.20.70">
    <property type="entry name" value="Aldolase class I"/>
    <property type="match status" value="1"/>
</dbReference>
<dbReference type="RefSeq" id="WP_380761532.1">
    <property type="nucleotide sequence ID" value="NZ_JBHSRF010000085.1"/>
</dbReference>
<dbReference type="InterPro" id="IPR013785">
    <property type="entry name" value="Aldolase_TIM"/>
</dbReference>
<dbReference type="Proteomes" id="UP001596137">
    <property type="component" value="Unassembled WGS sequence"/>
</dbReference>
<dbReference type="InterPro" id="IPR023867">
    <property type="entry name" value="Sulphatase_maturase_rSAM"/>
</dbReference>
<reference evidence="7" key="1">
    <citation type="journal article" date="2019" name="Int. J. Syst. Evol. Microbiol.">
        <title>The Global Catalogue of Microorganisms (GCM) 10K type strain sequencing project: providing services to taxonomists for standard genome sequencing and annotation.</title>
        <authorList>
            <consortium name="The Broad Institute Genomics Platform"/>
            <consortium name="The Broad Institute Genome Sequencing Center for Infectious Disease"/>
            <person name="Wu L."/>
            <person name="Ma J."/>
        </authorList>
    </citation>
    <scope>NUCLEOTIDE SEQUENCE [LARGE SCALE GENOMIC DNA]</scope>
    <source>
        <strain evidence="7">JCM 30346</strain>
    </source>
</reference>
<evidence type="ECO:0000256" key="2">
    <source>
        <dbReference type="ARBA" id="ARBA00022723"/>
    </source>
</evidence>
<evidence type="ECO:0000256" key="3">
    <source>
        <dbReference type="ARBA" id="ARBA00023004"/>
    </source>
</evidence>
<dbReference type="PANTHER" id="PTHR43273">
    <property type="entry name" value="ANAEROBIC SULFATASE-MATURATING ENZYME HOMOLOG ASLB-RELATED"/>
    <property type="match status" value="1"/>
</dbReference>
<protein>
    <submittedName>
        <fullName evidence="6">FxsB family cyclophane-forming radical SAM/SPASM peptide maturase</fullName>
    </submittedName>
</protein>
<gene>
    <name evidence="6" type="ORF">ACFP1K_34835</name>
</gene>
<dbReference type="SFLD" id="SFLDG01067">
    <property type="entry name" value="SPASM/twitch_domain_containing"/>
    <property type="match status" value="1"/>
</dbReference>
<dbReference type="EMBL" id="JBHSRF010000085">
    <property type="protein sequence ID" value="MFC6086391.1"/>
    <property type="molecule type" value="Genomic_DNA"/>
</dbReference>
<name>A0ABW1NU27_9ACTN</name>
<dbReference type="NCBIfam" id="TIGR04269">
    <property type="entry name" value="SAM_SPASM_FxsB"/>
    <property type="match status" value="1"/>
</dbReference>